<keyword evidence="6" id="KW-1185">Reference proteome</keyword>
<reference evidence="4" key="3">
    <citation type="submission" date="2011-03" db="EMBL/GenBank/DDBJ databases">
        <title>Annotation of Magnaporthe poae ATCC 64411.</title>
        <authorList>
            <person name="Ma L.-J."/>
            <person name="Dead R."/>
            <person name="Young S.K."/>
            <person name="Zeng Q."/>
            <person name="Gargeya S."/>
            <person name="Fitzgerald M."/>
            <person name="Haas B."/>
            <person name="Abouelleil A."/>
            <person name="Alvarado L."/>
            <person name="Arachchi H.M."/>
            <person name="Berlin A."/>
            <person name="Brown A."/>
            <person name="Chapman S.B."/>
            <person name="Chen Z."/>
            <person name="Dunbar C."/>
            <person name="Freedman E."/>
            <person name="Gearin G."/>
            <person name="Gellesch M."/>
            <person name="Goldberg J."/>
            <person name="Griggs A."/>
            <person name="Gujja S."/>
            <person name="Heiman D."/>
            <person name="Howarth C."/>
            <person name="Larson L."/>
            <person name="Lui A."/>
            <person name="MacDonald P.J.P."/>
            <person name="Mehta T."/>
            <person name="Montmayeur A."/>
            <person name="Murphy C."/>
            <person name="Neiman D."/>
            <person name="Pearson M."/>
            <person name="Priest M."/>
            <person name="Roberts A."/>
            <person name="Saif S."/>
            <person name="Shea T."/>
            <person name="Shenoy N."/>
            <person name="Sisk P."/>
            <person name="Stolte C."/>
            <person name="Sykes S."/>
            <person name="Yandava C."/>
            <person name="Wortman J."/>
            <person name="Nusbaum C."/>
            <person name="Birren B."/>
        </authorList>
    </citation>
    <scope>NUCLEOTIDE SEQUENCE</scope>
    <source>
        <strain evidence="4">ATCC 64411</strain>
    </source>
</reference>
<reference evidence="4" key="1">
    <citation type="submission" date="2010-05" db="EMBL/GenBank/DDBJ databases">
        <title>The Genome Sequence of Magnaporthe poae strain ATCC 64411.</title>
        <authorList>
            <consortium name="The Broad Institute Genome Sequencing Platform"/>
            <consortium name="Broad Institute Genome Sequencing Center for Infectious Disease"/>
            <person name="Ma L.-J."/>
            <person name="Dead R."/>
            <person name="Young S."/>
            <person name="Zeng Q."/>
            <person name="Koehrsen M."/>
            <person name="Alvarado L."/>
            <person name="Berlin A."/>
            <person name="Chapman S.B."/>
            <person name="Chen Z."/>
            <person name="Freedman E."/>
            <person name="Gellesch M."/>
            <person name="Goldberg J."/>
            <person name="Griggs A."/>
            <person name="Gujja S."/>
            <person name="Heilman E.R."/>
            <person name="Heiman D."/>
            <person name="Hepburn T."/>
            <person name="Howarth C."/>
            <person name="Jen D."/>
            <person name="Larson L."/>
            <person name="Mehta T."/>
            <person name="Neiman D."/>
            <person name="Pearson M."/>
            <person name="Roberts A."/>
            <person name="Saif S."/>
            <person name="Shea T."/>
            <person name="Shenoy N."/>
            <person name="Sisk P."/>
            <person name="Stolte C."/>
            <person name="Sykes S."/>
            <person name="Walk T."/>
            <person name="White J."/>
            <person name="Yandava C."/>
            <person name="Haas B."/>
            <person name="Nusbaum C."/>
            <person name="Birren B."/>
        </authorList>
    </citation>
    <scope>NUCLEOTIDE SEQUENCE</scope>
    <source>
        <strain evidence="4">ATCC 64411</strain>
    </source>
</reference>
<evidence type="ECO:0000313" key="6">
    <source>
        <dbReference type="Proteomes" id="UP000011715"/>
    </source>
</evidence>
<dbReference type="STRING" id="644358.A0A0C4E6N0"/>
<gene>
    <name evidence="4" type="ORF">MAPG_08174</name>
</gene>
<organism evidence="5 6">
    <name type="scientific">Magnaporthiopsis poae (strain ATCC 64411 / 73-15)</name>
    <name type="common">Kentucky bluegrass fungus</name>
    <name type="synonym">Magnaporthe poae</name>
    <dbReference type="NCBI Taxonomy" id="644358"/>
    <lineage>
        <taxon>Eukaryota</taxon>
        <taxon>Fungi</taxon>
        <taxon>Dikarya</taxon>
        <taxon>Ascomycota</taxon>
        <taxon>Pezizomycotina</taxon>
        <taxon>Sordariomycetes</taxon>
        <taxon>Sordariomycetidae</taxon>
        <taxon>Magnaporthales</taxon>
        <taxon>Magnaporthaceae</taxon>
        <taxon>Magnaporthiopsis</taxon>
    </lineage>
</organism>
<sequence length="462" mass="51596">MFRFLGFSSRKPAPQPPPEPADEPTPDFERDGPASATSPTTRKRRLSDADGGSSSPSQRPARRRRLATDVQLSPQRPPSERSCPSEAEQSEAQLPVLIPRQTDSSTLRSPRPSATRTPERNASTTVESEAARSEKRPPAKPRTRPAPTSDSEADGHVTQSSFNENQRRPPRKARQSVDLSTPTHTNGQNMGFSYGTGNQHDFARKNPPSQPPASVRKPAVRYGRPRKIPKVDLIEDQDNDEGSDAEHVNNGVHESTPAKHLTGNASKPSCLASPQKYNEDGEKEQGGQVEDDDGRVAIIKSKSNPEAIPIMLNEDVTDKKYTISSIVDHRRDAEIDHAFELSVRWVNFTEPSWESERSIQAQVPDLLYKYWDSVGGRPITGAFRVFTVLRHWSAQPPRGGARGPKPKKRTKYLVQWEGYSADPEHTSVETEEKLRDIAPHELDIYLEHVREQRRADLRAQAM</sequence>
<dbReference type="GO" id="GO:0006338">
    <property type="term" value="P:chromatin remodeling"/>
    <property type="evidence" value="ECO:0007669"/>
    <property type="project" value="UniProtKB-ARBA"/>
</dbReference>
<dbReference type="VEuPathDB" id="FungiDB:MAPG_08174"/>
<dbReference type="SUPFAM" id="SSF54160">
    <property type="entry name" value="Chromo domain-like"/>
    <property type="match status" value="1"/>
</dbReference>
<dbReference type="CDD" id="cd00024">
    <property type="entry name" value="CD_CSD"/>
    <property type="match status" value="2"/>
</dbReference>
<comment type="subunit">
    <text evidence="1">Component of the NuA4 histone acetyltransferase complex.</text>
</comment>
<dbReference type="SMART" id="SM00298">
    <property type="entry name" value="CHROMO"/>
    <property type="match status" value="2"/>
</dbReference>
<accession>A0A0C4E6N0</accession>
<reference evidence="5" key="4">
    <citation type="journal article" date="2015" name="G3 (Bethesda)">
        <title>Genome sequences of three phytopathogenic species of the Magnaporthaceae family of fungi.</title>
        <authorList>
            <person name="Okagaki L.H."/>
            <person name="Nunes C.C."/>
            <person name="Sailsbery J."/>
            <person name="Clay B."/>
            <person name="Brown D."/>
            <person name="John T."/>
            <person name="Oh Y."/>
            <person name="Young N."/>
            <person name="Fitzgerald M."/>
            <person name="Haas B.J."/>
            <person name="Zeng Q."/>
            <person name="Young S."/>
            <person name="Adiconis X."/>
            <person name="Fan L."/>
            <person name="Levin J.Z."/>
            <person name="Mitchell T.K."/>
            <person name="Okubara P.A."/>
            <person name="Farman M.L."/>
            <person name="Kohn L.M."/>
            <person name="Birren B."/>
            <person name="Ma L.-J."/>
            <person name="Dean R.A."/>
        </authorList>
    </citation>
    <scope>NUCLEOTIDE SEQUENCE</scope>
    <source>
        <strain evidence="5">ATCC 64411 / 73-15</strain>
    </source>
</reference>
<evidence type="ECO:0000313" key="5">
    <source>
        <dbReference type="EnsemblFungi" id="MAPG_08174T0"/>
    </source>
</evidence>
<evidence type="ECO:0000259" key="3">
    <source>
        <dbReference type="PROSITE" id="PS50013"/>
    </source>
</evidence>
<dbReference type="Gene3D" id="2.40.50.40">
    <property type="match status" value="2"/>
</dbReference>
<reference evidence="6" key="2">
    <citation type="submission" date="2010-05" db="EMBL/GenBank/DDBJ databases">
        <title>The genome sequence of Magnaporthe poae strain ATCC 64411.</title>
        <authorList>
            <person name="Ma L.-J."/>
            <person name="Dead R."/>
            <person name="Young S."/>
            <person name="Zeng Q."/>
            <person name="Koehrsen M."/>
            <person name="Alvarado L."/>
            <person name="Berlin A."/>
            <person name="Chapman S.B."/>
            <person name="Chen Z."/>
            <person name="Freedman E."/>
            <person name="Gellesch M."/>
            <person name="Goldberg J."/>
            <person name="Griggs A."/>
            <person name="Gujja S."/>
            <person name="Heilman E.R."/>
            <person name="Heiman D."/>
            <person name="Hepburn T."/>
            <person name="Howarth C."/>
            <person name="Jen D."/>
            <person name="Larson L."/>
            <person name="Mehta T."/>
            <person name="Neiman D."/>
            <person name="Pearson M."/>
            <person name="Roberts A."/>
            <person name="Saif S."/>
            <person name="Shea T."/>
            <person name="Shenoy N."/>
            <person name="Sisk P."/>
            <person name="Stolte C."/>
            <person name="Sykes S."/>
            <person name="Walk T."/>
            <person name="White J."/>
            <person name="Yandava C."/>
            <person name="Haas B."/>
            <person name="Nusbaum C."/>
            <person name="Birren B."/>
        </authorList>
    </citation>
    <scope>NUCLEOTIDE SEQUENCE [LARGE SCALE GENOMIC DNA]</scope>
    <source>
        <strain evidence="6">ATCC 64411 / 73-15</strain>
    </source>
</reference>
<dbReference type="InterPro" id="IPR016197">
    <property type="entry name" value="Chromo-like_dom_sf"/>
</dbReference>
<dbReference type="PROSITE" id="PS50013">
    <property type="entry name" value="CHROMO_2"/>
    <property type="match status" value="1"/>
</dbReference>
<evidence type="ECO:0000256" key="1">
    <source>
        <dbReference type="ARBA" id="ARBA00011353"/>
    </source>
</evidence>
<dbReference type="eggNOG" id="ENOG502RMIF">
    <property type="taxonomic scope" value="Eukaryota"/>
</dbReference>
<feature type="compositionally biased region" description="Polar residues" evidence="2">
    <location>
        <begin position="177"/>
        <end position="199"/>
    </location>
</feature>
<name>A0A0C4E6N0_MAGP6</name>
<dbReference type="EnsemblFungi" id="MAPG_08174T0">
    <property type="protein sequence ID" value="MAPG_08174T0"/>
    <property type="gene ID" value="MAPG_08174"/>
</dbReference>
<feature type="compositionally biased region" description="Polar residues" evidence="2">
    <location>
        <begin position="101"/>
        <end position="127"/>
    </location>
</feature>
<dbReference type="AlphaFoldDB" id="A0A0C4E6N0"/>
<feature type="compositionally biased region" description="Acidic residues" evidence="2">
    <location>
        <begin position="234"/>
        <end position="243"/>
    </location>
</feature>
<dbReference type="EMBL" id="ADBL01001974">
    <property type="status" value="NOT_ANNOTATED_CDS"/>
    <property type="molecule type" value="Genomic_DNA"/>
</dbReference>
<dbReference type="InterPro" id="IPR000953">
    <property type="entry name" value="Chromo/chromo_shadow_dom"/>
</dbReference>
<reference evidence="5" key="5">
    <citation type="submission" date="2015-06" db="UniProtKB">
        <authorList>
            <consortium name="EnsemblFungi"/>
        </authorList>
    </citation>
    <scope>IDENTIFICATION</scope>
    <source>
        <strain evidence="5">ATCC 64411</strain>
    </source>
</reference>
<feature type="region of interest" description="Disordered" evidence="2">
    <location>
        <begin position="1"/>
        <end position="294"/>
    </location>
</feature>
<dbReference type="OrthoDB" id="433924at2759"/>
<evidence type="ECO:0000313" key="4">
    <source>
        <dbReference type="EMBL" id="KLU89200.1"/>
    </source>
</evidence>
<dbReference type="EMBL" id="GL876972">
    <property type="protein sequence ID" value="KLU89200.1"/>
    <property type="molecule type" value="Genomic_DNA"/>
</dbReference>
<protein>
    <recommendedName>
        <fullName evidence="3">Chromo domain-containing protein</fullName>
    </recommendedName>
</protein>
<proteinExistence type="predicted"/>
<evidence type="ECO:0000256" key="2">
    <source>
        <dbReference type="SAM" id="MobiDB-lite"/>
    </source>
</evidence>
<dbReference type="Proteomes" id="UP000011715">
    <property type="component" value="Unassembled WGS sequence"/>
</dbReference>
<feature type="domain" description="Chromo" evidence="3">
    <location>
        <begin position="321"/>
        <end position="372"/>
    </location>
</feature>